<keyword evidence="6" id="KW-0443">Lipid metabolism</keyword>
<dbReference type="RefSeq" id="WP_163679718.1">
    <property type="nucleotide sequence ID" value="NZ_JAAIYP010000038.1"/>
</dbReference>
<dbReference type="PANTHER" id="PTHR43159:SF2">
    <property type="entry name" value="ENOYL-[ACYL-CARRIER-PROTEIN] REDUCTASE [NADH], CHLOROPLASTIC"/>
    <property type="match status" value="1"/>
</dbReference>
<dbReference type="GO" id="GO:0004318">
    <property type="term" value="F:enoyl-[acyl-carrier-protein] reductase (NADH) activity"/>
    <property type="evidence" value="ECO:0007669"/>
    <property type="project" value="UniProtKB-EC"/>
</dbReference>
<dbReference type="Pfam" id="PF13561">
    <property type="entry name" value="adh_short_C2"/>
    <property type="match status" value="1"/>
</dbReference>
<protein>
    <recommendedName>
        <fullName evidence="9">Enoyl-[acyl-carrier-protein] reductase [NADH]</fullName>
        <ecNumber evidence="9">1.3.1.9</ecNumber>
    </recommendedName>
</protein>
<dbReference type="InterPro" id="IPR002347">
    <property type="entry name" value="SDR_fam"/>
</dbReference>
<dbReference type="PIRSF" id="PIRSF000094">
    <property type="entry name" value="Enoyl-ACP_rdct"/>
    <property type="match status" value="1"/>
</dbReference>
<evidence type="ECO:0000256" key="3">
    <source>
        <dbReference type="ARBA" id="ARBA00022516"/>
    </source>
</evidence>
<feature type="binding site" evidence="11">
    <location>
        <position position="25"/>
    </location>
    <ligand>
        <name>NAD(+)</name>
        <dbReference type="ChEBI" id="CHEBI:57540"/>
    </ligand>
</feature>
<sequence>MDASLKPYQLVKTLDLTGKKGLVVGIANDQSIAYGCAKHCRAYGAELAVTYLNEKAEKWVRPLAEGLDASLILPLDVQKDGEMEAVFAEIEKSWGKLDFVIHSIAFASREDLHGRVVDCSRDGFMMAMDVSCHSFVRMARLAEPLMTDGGCMMTVSFYGGRKVVEHYNVMGPVKAALEATTKYMAAELGEKGIRVVALSPGPLKTRAASGIDHFDELMEAAAAKAPTHQLATIDDCGSFAAYLVSDLAQSVTGTTLFVDGGYHIVG</sequence>
<reference evidence="12 13" key="1">
    <citation type="submission" date="2020-02" db="EMBL/GenBank/DDBJ databases">
        <authorList>
            <person name="Dziuba M."/>
            <person name="Kuznetsov B."/>
            <person name="Mardanov A."/>
            <person name="Ravin N."/>
            <person name="Grouzdev D."/>
        </authorList>
    </citation>
    <scope>NUCLEOTIDE SEQUENCE [LARGE SCALE GENOMIC DNA]</scope>
    <source>
        <strain evidence="12 13">SpK</strain>
    </source>
</reference>
<dbReference type="NCBIfam" id="NF005717">
    <property type="entry name" value="PRK07533.1"/>
    <property type="match status" value="1"/>
</dbReference>
<dbReference type="SUPFAM" id="SSF51735">
    <property type="entry name" value="NAD(P)-binding Rossmann-fold domains"/>
    <property type="match status" value="1"/>
</dbReference>
<keyword evidence="7 9" id="KW-0275">Fatty acid biosynthesis</keyword>
<evidence type="ECO:0000256" key="9">
    <source>
        <dbReference type="PIRNR" id="PIRNR000094"/>
    </source>
</evidence>
<evidence type="ECO:0000313" key="12">
    <source>
        <dbReference type="EMBL" id="NFV80807.1"/>
    </source>
</evidence>
<evidence type="ECO:0000256" key="5">
    <source>
        <dbReference type="ARBA" id="ARBA00023002"/>
    </source>
</evidence>
<organism evidence="12 13">
    <name type="scientific">Magnetospirillum aberrantis SpK</name>
    <dbReference type="NCBI Taxonomy" id="908842"/>
    <lineage>
        <taxon>Bacteria</taxon>
        <taxon>Pseudomonadati</taxon>
        <taxon>Pseudomonadota</taxon>
        <taxon>Alphaproteobacteria</taxon>
        <taxon>Rhodospirillales</taxon>
        <taxon>Rhodospirillaceae</taxon>
        <taxon>Magnetospirillum</taxon>
    </lineage>
</organism>
<comment type="caution">
    <text evidence="12">The sequence shown here is derived from an EMBL/GenBank/DDBJ whole genome shotgun (WGS) entry which is preliminary data.</text>
</comment>
<dbReference type="InterPro" id="IPR036291">
    <property type="entry name" value="NAD(P)-bd_dom_sf"/>
</dbReference>
<comment type="similarity">
    <text evidence="2 9">Belongs to the short-chain dehydrogenases/reductases (SDR) family. FabI subfamily.</text>
</comment>
<feature type="binding site" evidence="11">
    <location>
        <begin position="31"/>
        <end position="32"/>
    </location>
    <ligand>
        <name>NAD(+)</name>
        <dbReference type="ChEBI" id="CHEBI:57540"/>
    </ligand>
</feature>
<dbReference type="UniPathway" id="UPA00094"/>
<dbReference type="CDD" id="cd05372">
    <property type="entry name" value="ENR_SDR"/>
    <property type="match status" value="1"/>
</dbReference>
<dbReference type="EC" id="1.3.1.9" evidence="9"/>
<evidence type="ECO:0000256" key="8">
    <source>
        <dbReference type="ARBA" id="ARBA00048572"/>
    </source>
</evidence>
<keyword evidence="5 9" id="KW-0560">Oxidoreductase</keyword>
<evidence type="ECO:0000256" key="7">
    <source>
        <dbReference type="ARBA" id="ARBA00023160"/>
    </source>
</evidence>
<feature type="binding site" evidence="11">
    <location>
        <begin position="76"/>
        <end position="77"/>
    </location>
    <ligand>
        <name>NAD(+)</name>
        <dbReference type="ChEBI" id="CHEBI:57540"/>
    </ligand>
</feature>
<dbReference type="Gene3D" id="3.40.50.720">
    <property type="entry name" value="NAD(P)-binding Rossmann-like Domain"/>
    <property type="match status" value="1"/>
</dbReference>
<dbReference type="PANTHER" id="PTHR43159">
    <property type="entry name" value="ENOYL-[ACYL-CARRIER-PROTEIN] REDUCTASE"/>
    <property type="match status" value="1"/>
</dbReference>
<dbReference type="AlphaFoldDB" id="A0A7C9UUE6"/>
<dbReference type="EMBL" id="JAAIYP010000038">
    <property type="protein sequence ID" value="NFV80807.1"/>
    <property type="molecule type" value="Genomic_DNA"/>
</dbReference>
<accession>A0A7C9UUE6</accession>
<dbReference type="Proteomes" id="UP000480684">
    <property type="component" value="Unassembled WGS sequence"/>
</dbReference>
<dbReference type="GO" id="GO:0006633">
    <property type="term" value="P:fatty acid biosynthetic process"/>
    <property type="evidence" value="ECO:0007669"/>
    <property type="project" value="UniProtKB-UniPathway"/>
</dbReference>
<evidence type="ECO:0000313" key="13">
    <source>
        <dbReference type="Proteomes" id="UP000480684"/>
    </source>
</evidence>
<proteinExistence type="inferred from homology"/>
<dbReference type="PRINTS" id="PR00081">
    <property type="entry name" value="GDHRDH"/>
</dbReference>
<dbReference type="InterPro" id="IPR014358">
    <property type="entry name" value="Enoyl-ACP_Rdtase_NADH"/>
</dbReference>
<evidence type="ECO:0000256" key="10">
    <source>
        <dbReference type="PIRSR" id="PIRSR000094-2"/>
    </source>
</evidence>
<keyword evidence="9 11" id="KW-0520">NAD</keyword>
<feature type="binding site" evidence="10">
    <location>
        <position position="107"/>
    </location>
    <ligand>
        <name>substrate</name>
    </ligand>
</feature>
<gene>
    <name evidence="12" type="primary">fabI</name>
    <name evidence="12" type="ORF">G4223_11870</name>
</gene>
<keyword evidence="4" id="KW-0276">Fatty acid metabolism</keyword>
<feature type="binding site" evidence="11">
    <location>
        <position position="104"/>
    </location>
    <ligand>
        <name>NAD(+)</name>
        <dbReference type="ChEBI" id="CHEBI:57540"/>
    </ligand>
</feature>
<comment type="pathway">
    <text evidence="1">Lipid metabolism; fatty acid biosynthesis.</text>
</comment>
<evidence type="ECO:0000256" key="1">
    <source>
        <dbReference type="ARBA" id="ARBA00005194"/>
    </source>
</evidence>
<evidence type="ECO:0000256" key="6">
    <source>
        <dbReference type="ARBA" id="ARBA00023098"/>
    </source>
</evidence>
<keyword evidence="13" id="KW-1185">Reference proteome</keyword>
<evidence type="ECO:0000256" key="4">
    <source>
        <dbReference type="ARBA" id="ARBA00022832"/>
    </source>
</evidence>
<comment type="catalytic activity">
    <reaction evidence="8 9">
        <text>a 2,3-saturated acyl-[ACP] + NAD(+) = a (2E)-enoyl-[ACP] + NADH + H(+)</text>
        <dbReference type="Rhea" id="RHEA:10240"/>
        <dbReference type="Rhea" id="RHEA-COMP:9925"/>
        <dbReference type="Rhea" id="RHEA-COMP:9926"/>
        <dbReference type="ChEBI" id="CHEBI:15378"/>
        <dbReference type="ChEBI" id="CHEBI:57540"/>
        <dbReference type="ChEBI" id="CHEBI:57945"/>
        <dbReference type="ChEBI" id="CHEBI:78784"/>
        <dbReference type="ChEBI" id="CHEBI:78785"/>
        <dbReference type="EC" id="1.3.1.9"/>
    </reaction>
</comment>
<evidence type="ECO:0000256" key="11">
    <source>
        <dbReference type="PIRSR" id="PIRSR000094-3"/>
    </source>
</evidence>
<feature type="binding site" evidence="11">
    <location>
        <position position="174"/>
    </location>
    <ligand>
        <name>NAD(+)</name>
        <dbReference type="ChEBI" id="CHEBI:57540"/>
    </ligand>
</feature>
<name>A0A7C9UUE6_9PROT</name>
<keyword evidence="3 9" id="KW-0444">Lipid biosynthesis</keyword>
<evidence type="ECO:0000256" key="2">
    <source>
        <dbReference type="ARBA" id="ARBA00009233"/>
    </source>
</evidence>